<dbReference type="Proteomes" id="UP001293254">
    <property type="component" value="Unassembled WGS sequence"/>
</dbReference>
<gene>
    <name evidence="2" type="ORF">Salat_2725600</name>
</gene>
<sequence>MCPSKRRKFSPPPLLFLVFFPLFLVEKCTEKRRNEGERVKTCQWGFEVSSRKMVGRPVVLRVFTSGVSRSPPFFSRGWCLAQVQPSCPVTFRLESAILGALQPRTLLSLGCGNPSNFVADSEICS</sequence>
<evidence type="ECO:0000313" key="3">
    <source>
        <dbReference type="Proteomes" id="UP001293254"/>
    </source>
</evidence>
<evidence type="ECO:0000313" key="2">
    <source>
        <dbReference type="EMBL" id="KAK4413131.1"/>
    </source>
</evidence>
<name>A0AAE1XKJ0_9LAMI</name>
<evidence type="ECO:0000256" key="1">
    <source>
        <dbReference type="SAM" id="SignalP"/>
    </source>
</evidence>
<organism evidence="2 3">
    <name type="scientific">Sesamum alatum</name>
    <dbReference type="NCBI Taxonomy" id="300844"/>
    <lineage>
        <taxon>Eukaryota</taxon>
        <taxon>Viridiplantae</taxon>
        <taxon>Streptophyta</taxon>
        <taxon>Embryophyta</taxon>
        <taxon>Tracheophyta</taxon>
        <taxon>Spermatophyta</taxon>
        <taxon>Magnoliopsida</taxon>
        <taxon>eudicotyledons</taxon>
        <taxon>Gunneridae</taxon>
        <taxon>Pentapetalae</taxon>
        <taxon>asterids</taxon>
        <taxon>lamiids</taxon>
        <taxon>Lamiales</taxon>
        <taxon>Pedaliaceae</taxon>
        <taxon>Sesamum</taxon>
    </lineage>
</organism>
<protein>
    <recommendedName>
        <fullName evidence="4">Secreted protein</fullName>
    </recommendedName>
</protein>
<dbReference type="AlphaFoldDB" id="A0AAE1XKJ0"/>
<evidence type="ECO:0008006" key="4">
    <source>
        <dbReference type="Google" id="ProtNLM"/>
    </source>
</evidence>
<reference evidence="2" key="1">
    <citation type="submission" date="2020-06" db="EMBL/GenBank/DDBJ databases">
        <authorList>
            <person name="Li T."/>
            <person name="Hu X."/>
            <person name="Zhang T."/>
            <person name="Song X."/>
            <person name="Zhang H."/>
            <person name="Dai N."/>
            <person name="Sheng W."/>
            <person name="Hou X."/>
            <person name="Wei L."/>
        </authorList>
    </citation>
    <scope>NUCLEOTIDE SEQUENCE</scope>
    <source>
        <strain evidence="2">3651</strain>
        <tissue evidence="2">Leaf</tissue>
    </source>
</reference>
<keyword evidence="1" id="KW-0732">Signal</keyword>
<dbReference type="EMBL" id="JACGWO010000012">
    <property type="protein sequence ID" value="KAK4413131.1"/>
    <property type="molecule type" value="Genomic_DNA"/>
</dbReference>
<comment type="caution">
    <text evidence="2">The sequence shown here is derived from an EMBL/GenBank/DDBJ whole genome shotgun (WGS) entry which is preliminary data.</text>
</comment>
<feature type="chain" id="PRO_5041956234" description="Secreted protein" evidence="1">
    <location>
        <begin position="31"/>
        <end position="125"/>
    </location>
</feature>
<accession>A0AAE1XKJ0</accession>
<keyword evidence="3" id="KW-1185">Reference proteome</keyword>
<proteinExistence type="predicted"/>
<reference evidence="2" key="2">
    <citation type="journal article" date="2024" name="Plant">
        <title>Genomic evolution and insights into agronomic trait innovations of Sesamum species.</title>
        <authorList>
            <person name="Miao H."/>
            <person name="Wang L."/>
            <person name="Qu L."/>
            <person name="Liu H."/>
            <person name="Sun Y."/>
            <person name="Le M."/>
            <person name="Wang Q."/>
            <person name="Wei S."/>
            <person name="Zheng Y."/>
            <person name="Lin W."/>
            <person name="Duan Y."/>
            <person name="Cao H."/>
            <person name="Xiong S."/>
            <person name="Wang X."/>
            <person name="Wei L."/>
            <person name="Li C."/>
            <person name="Ma Q."/>
            <person name="Ju M."/>
            <person name="Zhao R."/>
            <person name="Li G."/>
            <person name="Mu C."/>
            <person name="Tian Q."/>
            <person name="Mei H."/>
            <person name="Zhang T."/>
            <person name="Gao T."/>
            <person name="Zhang H."/>
        </authorList>
    </citation>
    <scope>NUCLEOTIDE SEQUENCE</scope>
    <source>
        <strain evidence="2">3651</strain>
    </source>
</reference>
<feature type="signal peptide" evidence="1">
    <location>
        <begin position="1"/>
        <end position="30"/>
    </location>
</feature>